<protein>
    <submittedName>
        <fullName evidence="2">Endoribonuclease L-PSP</fullName>
    </submittedName>
</protein>
<proteinExistence type="inferred from homology"/>
<comment type="similarity">
    <text evidence="1">Belongs to the RutC family.</text>
</comment>
<gene>
    <name evidence="2" type="ORF">GAB14E_2633</name>
</gene>
<sequence length="128" mass="14169">MNKTWNPNSVHPPKADYNHCVLVEAGSQTLHIAGQLGITPSGELLTSVEDQVVQAWKNVQAVLIANDMKLKDLVSVRLYLTDRESLASYAKAKQRLFDISGLPITLIFVAGLFDPLWKVEIEAQAAKR</sequence>
<dbReference type="SUPFAM" id="SSF55298">
    <property type="entry name" value="YjgF-like"/>
    <property type="match status" value="1"/>
</dbReference>
<accession>A0A099KRC4</accession>
<dbReference type="Gene3D" id="3.30.1330.40">
    <property type="entry name" value="RutC-like"/>
    <property type="match status" value="1"/>
</dbReference>
<dbReference type="PANTHER" id="PTHR11803:SF58">
    <property type="entry name" value="PROTEIN HMF1-RELATED"/>
    <property type="match status" value="1"/>
</dbReference>
<dbReference type="GO" id="GO:0005829">
    <property type="term" value="C:cytosol"/>
    <property type="evidence" value="ECO:0007669"/>
    <property type="project" value="TreeGrafter"/>
</dbReference>
<evidence type="ECO:0000256" key="1">
    <source>
        <dbReference type="ARBA" id="ARBA00010552"/>
    </source>
</evidence>
<dbReference type="Proteomes" id="UP000029868">
    <property type="component" value="Unassembled WGS sequence"/>
</dbReference>
<dbReference type="AlphaFoldDB" id="A0A099KRC4"/>
<dbReference type="PATRIC" id="fig|28229.3.peg.2261"/>
<comment type="caution">
    <text evidence="2">The sequence shown here is derived from an EMBL/GenBank/DDBJ whole genome shotgun (WGS) entry which is preliminary data.</text>
</comment>
<dbReference type="PANTHER" id="PTHR11803">
    <property type="entry name" value="2-IMINOBUTANOATE/2-IMINOPROPANOATE DEAMINASE RIDA"/>
    <property type="match status" value="1"/>
</dbReference>
<reference evidence="2 3" key="1">
    <citation type="submission" date="2014-08" db="EMBL/GenBank/DDBJ databases">
        <title>Genomic and Phenotypic Diversity of Colwellia psychrerythraea strains from Disparate Marine Basins.</title>
        <authorList>
            <person name="Techtmann S.M."/>
            <person name="Stelling S.C."/>
            <person name="Utturkar S.M."/>
            <person name="Alshibli N."/>
            <person name="Harris A."/>
            <person name="Brown S.D."/>
            <person name="Hazen T.C."/>
        </authorList>
    </citation>
    <scope>NUCLEOTIDE SEQUENCE [LARGE SCALE GENOMIC DNA]</scope>
    <source>
        <strain evidence="2 3">GAB14E</strain>
    </source>
</reference>
<evidence type="ECO:0000313" key="2">
    <source>
        <dbReference type="EMBL" id="KGJ93309.1"/>
    </source>
</evidence>
<name>A0A099KRC4_COLPS</name>
<dbReference type="Pfam" id="PF01042">
    <property type="entry name" value="Ribonuc_L-PSP"/>
    <property type="match status" value="1"/>
</dbReference>
<dbReference type="OrthoDB" id="9803101at2"/>
<dbReference type="RefSeq" id="WP_033082312.1">
    <property type="nucleotide sequence ID" value="NZ_JQEC01000027.1"/>
</dbReference>
<evidence type="ECO:0000313" key="3">
    <source>
        <dbReference type="Proteomes" id="UP000029868"/>
    </source>
</evidence>
<dbReference type="EMBL" id="JQEC01000027">
    <property type="protein sequence ID" value="KGJ93309.1"/>
    <property type="molecule type" value="Genomic_DNA"/>
</dbReference>
<dbReference type="InterPro" id="IPR035959">
    <property type="entry name" value="RutC-like_sf"/>
</dbReference>
<dbReference type="GO" id="GO:0019239">
    <property type="term" value="F:deaminase activity"/>
    <property type="evidence" value="ECO:0007669"/>
    <property type="project" value="TreeGrafter"/>
</dbReference>
<dbReference type="CDD" id="cd00448">
    <property type="entry name" value="YjgF_YER057c_UK114_family"/>
    <property type="match status" value="1"/>
</dbReference>
<organism evidence="2 3">
    <name type="scientific">Colwellia psychrerythraea</name>
    <name type="common">Vibrio psychroerythus</name>
    <dbReference type="NCBI Taxonomy" id="28229"/>
    <lineage>
        <taxon>Bacteria</taxon>
        <taxon>Pseudomonadati</taxon>
        <taxon>Pseudomonadota</taxon>
        <taxon>Gammaproteobacteria</taxon>
        <taxon>Alteromonadales</taxon>
        <taxon>Colwelliaceae</taxon>
        <taxon>Colwellia</taxon>
    </lineage>
</organism>
<dbReference type="InterPro" id="IPR006175">
    <property type="entry name" value="YjgF/YER057c/UK114"/>
</dbReference>